<organism evidence="1">
    <name type="scientific">mine drainage metagenome</name>
    <dbReference type="NCBI Taxonomy" id="410659"/>
    <lineage>
        <taxon>unclassified sequences</taxon>
        <taxon>metagenomes</taxon>
        <taxon>ecological metagenomes</taxon>
    </lineage>
</organism>
<name>A0A1J5QI04_9ZZZZ</name>
<proteinExistence type="predicted"/>
<sequence>MTCDLLVGRVIAHGHVGVGHDDRHFLAWVVRCRGHVRIVVHLGRPLAGASGAPGRHPFVVEQHLEIAHVPFRRRGCPRALEAAADLVAALAAFVGADPAQAHLLHRSGFRLGADVGGGACAVAFAEGVAAGGQRQGFVVVHRHAREGLAHHLRRDERIGLAARAFGVDVDQAHLHCGEWILEFGRLGALALVIQPLALRAPVHGVVGFPLVGAATGEAEGLEAHALQRHVAGQHDEVGPREFFTVFLLDRPQQAARLIEVDVVGPAVERGEALLAMSGAAAAVADAIGPRRVPGHADEQRAVVAVVGRPPVLRVGHQRLEILDHGVEIEALERFGVVEVLVHRIGQGRMLVQHLQVELVGPPVAVRRTAASGVIERALRFG</sequence>
<accession>A0A1J5QI04</accession>
<dbReference type="AlphaFoldDB" id="A0A1J5QI04"/>
<reference evidence="1" key="1">
    <citation type="submission" date="2016-10" db="EMBL/GenBank/DDBJ databases">
        <title>Sequence of Gallionella enrichment culture.</title>
        <authorList>
            <person name="Poehlein A."/>
            <person name="Muehling M."/>
            <person name="Daniel R."/>
        </authorList>
    </citation>
    <scope>NUCLEOTIDE SEQUENCE</scope>
</reference>
<evidence type="ECO:0000313" key="1">
    <source>
        <dbReference type="EMBL" id="OIQ83142.1"/>
    </source>
</evidence>
<gene>
    <name evidence="1" type="ORF">GALL_350680</name>
</gene>
<comment type="caution">
    <text evidence="1">The sequence shown here is derived from an EMBL/GenBank/DDBJ whole genome shotgun (WGS) entry which is preliminary data.</text>
</comment>
<protein>
    <submittedName>
        <fullName evidence="1">Uncharacterized protein</fullName>
    </submittedName>
</protein>
<dbReference type="EMBL" id="MLJW01000731">
    <property type="protein sequence ID" value="OIQ83142.1"/>
    <property type="molecule type" value="Genomic_DNA"/>
</dbReference>